<organism evidence="2 3">
    <name type="scientific">Thelephora terrestris</name>
    <dbReference type="NCBI Taxonomy" id="56493"/>
    <lineage>
        <taxon>Eukaryota</taxon>
        <taxon>Fungi</taxon>
        <taxon>Dikarya</taxon>
        <taxon>Basidiomycota</taxon>
        <taxon>Agaricomycotina</taxon>
        <taxon>Agaricomycetes</taxon>
        <taxon>Thelephorales</taxon>
        <taxon>Thelephoraceae</taxon>
        <taxon>Thelephora</taxon>
    </lineage>
</organism>
<dbReference type="OrthoDB" id="440424at2759"/>
<name>A0A9P6HC48_9AGAM</name>
<dbReference type="InterPro" id="IPR038213">
    <property type="entry name" value="IFI6/IFI27-like_sf"/>
</dbReference>
<protein>
    <submittedName>
        <fullName evidence="2">Uncharacterized protein</fullName>
    </submittedName>
</protein>
<dbReference type="Gene3D" id="6.10.110.10">
    <property type="match status" value="1"/>
</dbReference>
<dbReference type="AlphaFoldDB" id="A0A9P6HC48"/>
<dbReference type="EMBL" id="WIUZ02000011">
    <property type="protein sequence ID" value="KAF9782962.1"/>
    <property type="molecule type" value="Genomic_DNA"/>
</dbReference>
<sequence length="335" mass="36889">MRTAGIILKTTAAALFLLCMFVPQYAAAPSIQPAQHDVYFDTVFSFLFHRLSTMANKLWGHQSLYVNDVPATLLEPEEPSKLAIELTSWETILASANEIVKAAEETLSAATRELNVAGKIKELEGTFHNILATSAEIRGHMVEITQQGLTLDQVSDELGIVFNDTLIYLGQTFPPSDQAPGHEERLKMTTTVLDSAEQGLLELGGKHGMSEDGLERVRRTFASLKPQIEKLVVITGDLVEQHPVLFSTLISSVVGILIPESWILRPLLSLMGYGPYGPIKGSPAAWAQRRFWGAAVEKDSWFAILQKAGMTGTSARSLFGEIGGMIGRFFRRFFH</sequence>
<accession>A0A9P6HC48</accession>
<dbReference type="Proteomes" id="UP000736335">
    <property type="component" value="Unassembled WGS sequence"/>
</dbReference>
<keyword evidence="1" id="KW-0732">Signal</keyword>
<reference evidence="2" key="1">
    <citation type="journal article" date="2020" name="Nat. Commun.">
        <title>Large-scale genome sequencing of mycorrhizal fungi provides insights into the early evolution of symbiotic traits.</title>
        <authorList>
            <person name="Miyauchi S."/>
            <person name="Kiss E."/>
            <person name="Kuo A."/>
            <person name="Drula E."/>
            <person name="Kohler A."/>
            <person name="Sanchez-Garcia M."/>
            <person name="Morin E."/>
            <person name="Andreopoulos B."/>
            <person name="Barry K.W."/>
            <person name="Bonito G."/>
            <person name="Buee M."/>
            <person name="Carver A."/>
            <person name="Chen C."/>
            <person name="Cichocki N."/>
            <person name="Clum A."/>
            <person name="Culley D."/>
            <person name="Crous P.W."/>
            <person name="Fauchery L."/>
            <person name="Girlanda M."/>
            <person name="Hayes R.D."/>
            <person name="Keri Z."/>
            <person name="LaButti K."/>
            <person name="Lipzen A."/>
            <person name="Lombard V."/>
            <person name="Magnuson J."/>
            <person name="Maillard F."/>
            <person name="Murat C."/>
            <person name="Nolan M."/>
            <person name="Ohm R.A."/>
            <person name="Pangilinan J."/>
            <person name="Pereira M.F."/>
            <person name="Perotto S."/>
            <person name="Peter M."/>
            <person name="Pfister S."/>
            <person name="Riley R."/>
            <person name="Sitrit Y."/>
            <person name="Stielow J.B."/>
            <person name="Szollosi G."/>
            <person name="Zifcakova L."/>
            <person name="Stursova M."/>
            <person name="Spatafora J.W."/>
            <person name="Tedersoo L."/>
            <person name="Vaario L.M."/>
            <person name="Yamada A."/>
            <person name="Yan M."/>
            <person name="Wang P."/>
            <person name="Xu J."/>
            <person name="Bruns T."/>
            <person name="Baldrian P."/>
            <person name="Vilgalys R."/>
            <person name="Dunand C."/>
            <person name="Henrissat B."/>
            <person name="Grigoriev I.V."/>
            <person name="Hibbett D."/>
            <person name="Nagy L.G."/>
            <person name="Martin F.M."/>
        </authorList>
    </citation>
    <scope>NUCLEOTIDE SEQUENCE</scope>
    <source>
        <strain evidence="2">UH-Tt-Lm1</strain>
    </source>
</reference>
<proteinExistence type="predicted"/>
<comment type="caution">
    <text evidence="2">The sequence shown here is derived from an EMBL/GenBank/DDBJ whole genome shotgun (WGS) entry which is preliminary data.</text>
</comment>
<evidence type="ECO:0000256" key="1">
    <source>
        <dbReference type="SAM" id="SignalP"/>
    </source>
</evidence>
<reference evidence="2" key="2">
    <citation type="submission" date="2020-11" db="EMBL/GenBank/DDBJ databases">
        <authorList>
            <consortium name="DOE Joint Genome Institute"/>
            <person name="Kuo A."/>
            <person name="Miyauchi S."/>
            <person name="Kiss E."/>
            <person name="Drula E."/>
            <person name="Kohler A."/>
            <person name="Sanchez-Garcia M."/>
            <person name="Andreopoulos B."/>
            <person name="Barry K.W."/>
            <person name="Bonito G."/>
            <person name="Buee M."/>
            <person name="Carver A."/>
            <person name="Chen C."/>
            <person name="Cichocki N."/>
            <person name="Clum A."/>
            <person name="Culley D."/>
            <person name="Crous P.W."/>
            <person name="Fauchery L."/>
            <person name="Girlanda M."/>
            <person name="Hayes R."/>
            <person name="Keri Z."/>
            <person name="Labutti K."/>
            <person name="Lipzen A."/>
            <person name="Lombard V."/>
            <person name="Magnuson J."/>
            <person name="Maillard F."/>
            <person name="Morin E."/>
            <person name="Murat C."/>
            <person name="Nolan M."/>
            <person name="Ohm R."/>
            <person name="Pangilinan J."/>
            <person name="Pereira M."/>
            <person name="Perotto S."/>
            <person name="Peter M."/>
            <person name="Riley R."/>
            <person name="Sitrit Y."/>
            <person name="Stielow B."/>
            <person name="Szollosi G."/>
            <person name="Zifcakova L."/>
            <person name="Stursova M."/>
            <person name="Spatafora J.W."/>
            <person name="Tedersoo L."/>
            <person name="Vaario L.-M."/>
            <person name="Yamada A."/>
            <person name="Yan M."/>
            <person name="Wang P."/>
            <person name="Xu J."/>
            <person name="Bruns T."/>
            <person name="Baldrian P."/>
            <person name="Vilgalys R."/>
            <person name="Henrissat B."/>
            <person name="Grigoriev I.V."/>
            <person name="Hibbett D."/>
            <person name="Nagy L.G."/>
            <person name="Martin F.M."/>
        </authorList>
    </citation>
    <scope>NUCLEOTIDE SEQUENCE</scope>
    <source>
        <strain evidence="2">UH-Tt-Lm1</strain>
    </source>
</reference>
<feature type="signal peptide" evidence="1">
    <location>
        <begin position="1"/>
        <end position="27"/>
    </location>
</feature>
<feature type="chain" id="PRO_5040446826" evidence="1">
    <location>
        <begin position="28"/>
        <end position="335"/>
    </location>
</feature>
<gene>
    <name evidence="2" type="ORF">BJ322DRAFT_1073624</name>
</gene>
<evidence type="ECO:0000313" key="2">
    <source>
        <dbReference type="EMBL" id="KAF9782962.1"/>
    </source>
</evidence>
<keyword evidence="3" id="KW-1185">Reference proteome</keyword>
<evidence type="ECO:0000313" key="3">
    <source>
        <dbReference type="Proteomes" id="UP000736335"/>
    </source>
</evidence>